<keyword evidence="1" id="KW-1133">Transmembrane helix</keyword>
<accession>A0A645ACX6</accession>
<protein>
    <recommendedName>
        <fullName evidence="3">Thioredoxin domain-containing protein</fullName>
    </recommendedName>
</protein>
<dbReference type="InterPro" id="IPR036249">
    <property type="entry name" value="Thioredoxin-like_sf"/>
</dbReference>
<sequence>MGERTTMKKTILDIFKYSGISFFATFLILVALIIPNGVNSFLNGTSFQVPLNMLTIAGVANGSENSLEIHFTQIFFWQILLLYTCLTFIIFGIVYAKKNKKALYLVISLLAMGTLVLGSAQLSRLQQEPLKTTTVQDIDSIINSKGNSIIYVGRENCPDCILYRPKLISYLEKEKLEINYLDTTGNKNDVDDFRKYYNKLGVESIPAVIFIKNGEIEQILYGDKEAKNIEHTIKFFETS</sequence>
<evidence type="ECO:0008006" key="3">
    <source>
        <dbReference type="Google" id="ProtNLM"/>
    </source>
</evidence>
<reference evidence="2" key="1">
    <citation type="submission" date="2019-08" db="EMBL/GenBank/DDBJ databases">
        <authorList>
            <person name="Kucharzyk K."/>
            <person name="Murdoch R.W."/>
            <person name="Higgins S."/>
            <person name="Loffler F."/>
        </authorList>
    </citation>
    <scope>NUCLEOTIDE SEQUENCE</scope>
</reference>
<gene>
    <name evidence="2" type="ORF">SDC9_95419</name>
</gene>
<dbReference type="CDD" id="cd02947">
    <property type="entry name" value="TRX_family"/>
    <property type="match status" value="1"/>
</dbReference>
<dbReference type="Pfam" id="PF20207">
    <property type="entry name" value="DUF6568"/>
    <property type="match status" value="1"/>
</dbReference>
<feature type="transmembrane region" description="Helical" evidence="1">
    <location>
        <begin position="102"/>
        <end position="122"/>
    </location>
</feature>
<dbReference type="Gene3D" id="3.40.30.10">
    <property type="entry name" value="Glutaredoxin"/>
    <property type="match status" value="1"/>
</dbReference>
<dbReference type="InterPro" id="IPR046698">
    <property type="entry name" value="PedC-like"/>
</dbReference>
<feature type="transmembrane region" description="Helical" evidence="1">
    <location>
        <begin position="14"/>
        <end position="34"/>
    </location>
</feature>
<evidence type="ECO:0000313" key="2">
    <source>
        <dbReference type="EMBL" id="MPM48693.1"/>
    </source>
</evidence>
<feature type="transmembrane region" description="Helical" evidence="1">
    <location>
        <begin position="74"/>
        <end position="95"/>
    </location>
</feature>
<organism evidence="2">
    <name type="scientific">bioreactor metagenome</name>
    <dbReference type="NCBI Taxonomy" id="1076179"/>
    <lineage>
        <taxon>unclassified sequences</taxon>
        <taxon>metagenomes</taxon>
        <taxon>ecological metagenomes</taxon>
    </lineage>
</organism>
<keyword evidence="1" id="KW-0472">Membrane</keyword>
<dbReference type="AlphaFoldDB" id="A0A645ACX6"/>
<evidence type="ECO:0000256" key="1">
    <source>
        <dbReference type="SAM" id="Phobius"/>
    </source>
</evidence>
<dbReference type="SUPFAM" id="SSF52833">
    <property type="entry name" value="Thioredoxin-like"/>
    <property type="match status" value="1"/>
</dbReference>
<dbReference type="EMBL" id="VSSQ01012209">
    <property type="protein sequence ID" value="MPM48693.1"/>
    <property type="molecule type" value="Genomic_DNA"/>
</dbReference>
<keyword evidence="1" id="KW-0812">Transmembrane</keyword>
<proteinExistence type="predicted"/>
<name>A0A645ACX6_9ZZZZ</name>
<comment type="caution">
    <text evidence="2">The sequence shown here is derived from an EMBL/GenBank/DDBJ whole genome shotgun (WGS) entry which is preliminary data.</text>
</comment>